<evidence type="ECO:0000313" key="2">
    <source>
        <dbReference type="EMBL" id="KAF9780847.1"/>
    </source>
</evidence>
<proteinExistence type="predicted"/>
<organism evidence="2 3">
    <name type="scientific">Thelephora terrestris</name>
    <dbReference type="NCBI Taxonomy" id="56493"/>
    <lineage>
        <taxon>Eukaryota</taxon>
        <taxon>Fungi</taxon>
        <taxon>Dikarya</taxon>
        <taxon>Basidiomycota</taxon>
        <taxon>Agaricomycotina</taxon>
        <taxon>Agaricomycetes</taxon>
        <taxon>Thelephorales</taxon>
        <taxon>Thelephoraceae</taxon>
        <taxon>Thelephora</taxon>
    </lineage>
</organism>
<dbReference type="Proteomes" id="UP000736335">
    <property type="component" value="Unassembled WGS sequence"/>
</dbReference>
<accession>A0A9P6L3Q1</accession>
<dbReference type="EMBL" id="WIUZ02000015">
    <property type="protein sequence ID" value="KAF9780847.1"/>
    <property type="molecule type" value="Genomic_DNA"/>
</dbReference>
<feature type="compositionally biased region" description="Basic residues" evidence="1">
    <location>
        <begin position="467"/>
        <end position="477"/>
    </location>
</feature>
<reference evidence="2" key="1">
    <citation type="journal article" date="2020" name="Nat. Commun.">
        <title>Large-scale genome sequencing of mycorrhizal fungi provides insights into the early evolution of symbiotic traits.</title>
        <authorList>
            <person name="Miyauchi S."/>
            <person name="Kiss E."/>
            <person name="Kuo A."/>
            <person name="Drula E."/>
            <person name="Kohler A."/>
            <person name="Sanchez-Garcia M."/>
            <person name="Morin E."/>
            <person name="Andreopoulos B."/>
            <person name="Barry K.W."/>
            <person name="Bonito G."/>
            <person name="Buee M."/>
            <person name="Carver A."/>
            <person name="Chen C."/>
            <person name="Cichocki N."/>
            <person name="Clum A."/>
            <person name="Culley D."/>
            <person name="Crous P.W."/>
            <person name="Fauchery L."/>
            <person name="Girlanda M."/>
            <person name="Hayes R.D."/>
            <person name="Keri Z."/>
            <person name="LaButti K."/>
            <person name="Lipzen A."/>
            <person name="Lombard V."/>
            <person name="Magnuson J."/>
            <person name="Maillard F."/>
            <person name="Murat C."/>
            <person name="Nolan M."/>
            <person name="Ohm R.A."/>
            <person name="Pangilinan J."/>
            <person name="Pereira M.F."/>
            <person name="Perotto S."/>
            <person name="Peter M."/>
            <person name="Pfister S."/>
            <person name="Riley R."/>
            <person name="Sitrit Y."/>
            <person name="Stielow J.B."/>
            <person name="Szollosi G."/>
            <person name="Zifcakova L."/>
            <person name="Stursova M."/>
            <person name="Spatafora J.W."/>
            <person name="Tedersoo L."/>
            <person name="Vaario L.M."/>
            <person name="Yamada A."/>
            <person name="Yan M."/>
            <person name="Wang P."/>
            <person name="Xu J."/>
            <person name="Bruns T."/>
            <person name="Baldrian P."/>
            <person name="Vilgalys R."/>
            <person name="Dunand C."/>
            <person name="Henrissat B."/>
            <person name="Grigoriev I.V."/>
            <person name="Hibbett D."/>
            <person name="Nagy L.G."/>
            <person name="Martin F.M."/>
        </authorList>
    </citation>
    <scope>NUCLEOTIDE SEQUENCE</scope>
    <source>
        <strain evidence="2">UH-Tt-Lm1</strain>
    </source>
</reference>
<feature type="region of interest" description="Disordered" evidence="1">
    <location>
        <begin position="86"/>
        <end position="109"/>
    </location>
</feature>
<evidence type="ECO:0000256" key="1">
    <source>
        <dbReference type="SAM" id="MobiDB-lite"/>
    </source>
</evidence>
<feature type="region of interest" description="Disordered" evidence="1">
    <location>
        <begin position="408"/>
        <end position="477"/>
    </location>
</feature>
<keyword evidence="3" id="KW-1185">Reference proteome</keyword>
<dbReference type="OrthoDB" id="2664977at2759"/>
<dbReference type="AlphaFoldDB" id="A0A9P6L3Q1"/>
<gene>
    <name evidence="2" type="ORF">BJ322DRAFT_1112242</name>
</gene>
<reference evidence="2" key="2">
    <citation type="submission" date="2020-11" db="EMBL/GenBank/DDBJ databases">
        <authorList>
            <consortium name="DOE Joint Genome Institute"/>
            <person name="Kuo A."/>
            <person name="Miyauchi S."/>
            <person name="Kiss E."/>
            <person name="Drula E."/>
            <person name="Kohler A."/>
            <person name="Sanchez-Garcia M."/>
            <person name="Andreopoulos B."/>
            <person name="Barry K.W."/>
            <person name="Bonito G."/>
            <person name="Buee M."/>
            <person name="Carver A."/>
            <person name="Chen C."/>
            <person name="Cichocki N."/>
            <person name="Clum A."/>
            <person name="Culley D."/>
            <person name="Crous P.W."/>
            <person name="Fauchery L."/>
            <person name="Girlanda M."/>
            <person name="Hayes R."/>
            <person name="Keri Z."/>
            <person name="Labutti K."/>
            <person name="Lipzen A."/>
            <person name="Lombard V."/>
            <person name="Magnuson J."/>
            <person name="Maillard F."/>
            <person name="Morin E."/>
            <person name="Murat C."/>
            <person name="Nolan M."/>
            <person name="Ohm R."/>
            <person name="Pangilinan J."/>
            <person name="Pereira M."/>
            <person name="Perotto S."/>
            <person name="Peter M."/>
            <person name="Riley R."/>
            <person name="Sitrit Y."/>
            <person name="Stielow B."/>
            <person name="Szollosi G."/>
            <person name="Zifcakova L."/>
            <person name="Stursova M."/>
            <person name="Spatafora J.W."/>
            <person name="Tedersoo L."/>
            <person name="Vaario L.-M."/>
            <person name="Yamada A."/>
            <person name="Yan M."/>
            <person name="Wang P."/>
            <person name="Xu J."/>
            <person name="Bruns T."/>
            <person name="Baldrian P."/>
            <person name="Vilgalys R."/>
            <person name="Henrissat B."/>
            <person name="Grigoriev I.V."/>
            <person name="Hibbett D."/>
            <person name="Nagy L.G."/>
            <person name="Martin F.M."/>
        </authorList>
    </citation>
    <scope>NUCLEOTIDE SEQUENCE</scope>
    <source>
        <strain evidence="2">UH-Tt-Lm1</strain>
    </source>
</reference>
<feature type="compositionally biased region" description="Low complexity" evidence="1">
    <location>
        <begin position="450"/>
        <end position="462"/>
    </location>
</feature>
<sequence length="477" mass="52556">MTNRKGDTTAPNTTPQPPGVQTTTPTSNPARDTDHEMGGMNDVADRNPPTPSHPPSDNAGKAGASLAGFTLRIPGPKSYANALKRPAEQTGSDNGDAGEQSGDEQQTELATEWAKHLPSGPIKGFNLNRVLENLNPLVREAWESKLDEAVFVHYLDGGYNPALAQKVHVITDDLKKLYTDIFRGTDDIEPTVVYPTPASPHIYNAYAAPFIFMITDIPVDFRKWLVTTGIHEVTSNLGLLFFENGRPIPHDYAVTLTNYNMRTDTDVLRDRTHQRVRKSVVDMLFNTPSDTQRRTTAFVGLYRDNLADSLSNEEACAFVSDSIRVTSLDIAMPKSGIHITVYNVYVHPPSADPELLKRWRQWVTGQKYHADINGVGMKYQHPWNCLHCKAIDHPSGLCAQVGPLKMRTAGQQDAPTPGEELLPLDPPPGPPHQPHHPPTGTRDGARPRGRTGATPTRARGAGSQKRSNARRTHYSRN</sequence>
<evidence type="ECO:0000313" key="3">
    <source>
        <dbReference type="Proteomes" id="UP000736335"/>
    </source>
</evidence>
<name>A0A9P6L3Q1_9AGAM</name>
<feature type="region of interest" description="Disordered" evidence="1">
    <location>
        <begin position="1"/>
        <end position="73"/>
    </location>
</feature>
<protein>
    <submittedName>
        <fullName evidence="2">Uncharacterized protein</fullName>
    </submittedName>
</protein>
<comment type="caution">
    <text evidence="2">The sequence shown here is derived from an EMBL/GenBank/DDBJ whole genome shotgun (WGS) entry which is preliminary data.</text>
</comment>